<accession>A0A558RBV0</accession>
<keyword evidence="3" id="KW-1185">Reference proteome</keyword>
<reference evidence="2 3" key="1">
    <citation type="submission" date="2019-07" db="EMBL/GenBank/DDBJ databases">
        <title>Sphingomonas solaris sp. nov., isolated from a solar panel from Boston, Massachusetts.</title>
        <authorList>
            <person name="Tanner K."/>
            <person name="Pascual J."/>
            <person name="Mancuso C."/>
            <person name="Pereto J."/>
            <person name="Khalil A."/>
            <person name="Vilanova C."/>
        </authorList>
    </citation>
    <scope>NUCLEOTIDE SEQUENCE [LARGE SCALE GENOMIC DNA]</scope>
    <source>
        <strain evidence="2 3">R4DWN</strain>
    </source>
</reference>
<comment type="caution">
    <text evidence="2">The sequence shown here is derived from an EMBL/GenBank/DDBJ whole genome shotgun (WGS) entry which is preliminary data.</text>
</comment>
<evidence type="ECO:0000313" key="2">
    <source>
        <dbReference type="EMBL" id="TVV76927.1"/>
    </source>
</evidence>
<dbReference type="Pfam" id="PF06122">
    <property type="entry name" value="TraH"/>
    <property type="match status" value="1"/>
</dbReference>
<feature type="signal peptide" evidence="1">
    <location>
        <begin position="1"/>
        <end position="39"/>
    </location>
</feature>
<dbReference type="PROSITE" id="PS51318">
    <property type="entry name" value="TAT"/>
    <property type="match status" value="1"/>
</dbReference>
<proteinExistence type="predicted"/>
<dbReference type="InterPro" id="IPR006311">
    <property type="entry name" value="TAT_signal"/>
</dbReference>
<name>A0A558RBV0_9SPHN</name>
<dbReference type="Proteomes" id="UP000318681">
    <property type="component" value="Unassembled WGS sequence"/>
</dbReference>
<evidence type="ECO:0000256" key="1">
    <source>
        <dbReference type="SAM" id="SignalP"/>
    </source>
</evidence>
<dbReference type="RefSeq" id="WP_145147784.1">
    <property type="nucleotide sequence ID" value="NZ_VNIM01000005.1"/>
</dbReference>
<feature type="chain" id="PRO_5022086695" evidence="1">
    <location>
        <begin position="40"/>
        <end position="489"/>
    </location>
</feature>
<keyword evidence="1" id="KW-0732">Signal</keyword>
<protein>
    <submittedName>
        <fullName evidence="2">Conjugal transfer protein TraH</fullName>
    </submittedName>
</protein>
<dbReference type="AlphaFoldDB" id="A0A558RBV0"/>
<dbReference type="InterPro" id="IPR010927">
    <property type="entry name" value="T4SS_TraH"/>
</dbReference>
<sequence length="489" mass="52100">MAQAPSPRPSAFRAFLRRTAAVAMTLGAASMVPVGIARADVAGQMNNFFNDAGGAANVTGPSAYQGQTAGYYTGGNVWSRFPQKSVQPFNLQLPSARAGCGGIDLFSGSFSFINASEMVAMMKAVANNALGFAFKLAIDSVSPEIGKVMGEFQQAAQQMNQMNISSCEAAQGLVGSVWPKMAGARSTICTAVGNAQGKFSDWARSRQGCNAEGQQDSTLAGNSDPKMAEHIPGAPRNYTWEAIKRSNKFGGFDKGFSEYLMTLVGTIITNPDAAGGASVQFVGPAEDAVVTALLDGTQTGNSVKFLSCDEADKCLNVSEQQLNIATRDGLRQKVKTMIESMNDKIRTDGALSAAEQQLLNMTTVPLYKILTVQALAHGTFTGDEVDAMAEMVSVNLLSAMIENMLDRINQAEVHFQPADEGMAQTWRTQLSEARNRYAQRDVKLKNTLNMTIALINRSVQLESTLQNAMSPGMAASLNFSRGLSAQGLN</sequence>
<dbReference type="OrthoDB" id="9797479at2"/>
<gene>
    <name evidence="2" type="ORF">FOY91_02450</name>
</gene>
<organism evidence="2 3">
    <name type="scientific">Alterirhizorhabdus solaris</name>
    <dbReference type="NCBI Taxonomy" id="2529389"/>
    <lineage>
        <taxon>Bacteria</taxon>
        <taxon>Pseudomonadati</taxon>
        <taxon>Pseudomonadota</taxon>
        <taxon>Alphaproteobacteria</taxon>
        <taxon>Sphingomonadales</taxon>
        <taxon>Rhizorhabdaceae</taxon>
        <taxon>Alterirhizorhabdus</taxon>
    </lineage>
</organism>
<dbReference type="EMBL" id="VNIM01000005">
    <property type="protein sequence ID" value="TVV76927.1"/>
    <property type="molecule type" value="Genomic_DNA"/>
</dbReference>
<evidence type="ECO:0000313" key="3">
    <source>
        <dbReference type="Proteomes" id="UP000318681"/>
    </source>
</evidence>